<dbReference type="AlphaFoldDB" id="A0A9D4CA70"/>
<accession>A0A9D4CA70</accession>
<reference evidence="5" key="2">
    <citation type="submission" date="2020-11" db="EMBL/GenBank/DDBJ databases">
        <authorList>
            <person name="McCartney M.A."/>
            <person name="Auch B."/>
            <person name="Kono T."/>
            <person name="Mallez S."/>
            <person name="Becker A."/>
            <person name="Gohl D.M."/>
            <person name="Silverstein K.A.T."/>
            <person name="Koren S."/>
            <person name="Bechman K.B."/>
            <person name="Herman A."/>
            <person name="Abrahante J.E."/>
            <person name="Garbe J."/>
        </authorList>
    </citation>
    <scope>NUCLEOTIDE SEQUENCE</scope>
    <source>
        <strain evidence="5">Duluth1</strain>
        <tissue evidence="5">Whole animal</tissue>
    </source>
</reference>
<dbReference type="InterPro" id="IPR013083">
    <property type="entry name" value="Znf_RING/FYVE/PHD"/>
</dbReference>
<comment type="caution">
    <text evidence="5">The sequence shown here is derived from an EMBL/GenBank/DDBJ whole genome shotgun (WGS) entry which is preliminary data.</text>
</comment>
<evidence type="ECO:0000256" key="2">
    <source>
        <dbReference type="ARBA" id="ARBA00022833"/>
    </source>
</evidence>
<reference evidence="5" key="1">
    <citation type="journal article" date="2019" name="bioRxiv">
        <title>The Genome of the Zebra Mussel, Dreissena polymorpha: A Resource for Invasive Species Research.</title>
        <authorList>
            <person name="McCartney M.A."/>
            <person name="Auch B."/>
            <person name="Kono T."/>
            <person name="Mallez S."/>
            <person name="Zhang Y."/>
            <person name="Obille A."/>
            <person name="Becker A."/>
            <person name="Abrahante J.E."/>
            <person name="Garbe J."/>
            <person name="Badalamenti J.P."/>
            <person name="Herman A."/>
            <person name="Mangelson H."/>
            <person name="Liachko I."/>
            <person name="Sullivan S."/>
            <person name="Sone E.D."/>
            <person name="Koren S."/>
            <person name="Silverstein K.A.T."/>
            <person name="Beckman K.B."/>
            <person name="Gohl D.M."/>
        </authorList>
    </citation>
    <scope>NUCLEOTIDE SEQUENCE</scope>
    <source>
        <strain evidence="5">Duluth1</strain>
        <tissue evidence="5">Whole animal</tissue>
    </source>
</reference>
<evidence type="ECO:0000256" key="1">
    <source>
        <dbReference type="ARBA" id="ARBA00022771"/>
    </source>
</evidence>
<keyword evidence="2" id="KW-0862">Zinc</keyword>
<name>A0A9D4CA70_DREPO</name>
<gene>
    <name evidence="5" type="ORF">DPMN_063269</name>
</gene>
<dbReference type="SUPFAM" id="SSF57850">
    <property type="entry name" value="RING/U-box"/>
    <property type="match status" value="1"/>
</dbReference>
<dbReference type="Pfam" id="PF13920">
    <property type="entry name" value="zf-C3HC4_3"/>
    <property type="match status" value="1"/>
</dbReference>
<dbReference type="EMBL" id="JAIWYP010000013">
    <property type="protein sequence ID" value="KAH3720372.1"/>
    <property type="molecule type" value="Genomic_DNA"/>
</dbReference>
<keyword evidence="1 3" id="KW-0863">Zinc-finger</keyword>
<keyword evidence="6" id="KW-1185">Reference proteome</keyword>
<organism evidence="5 6">
    <name type="scientific">Dreissena polymorpha</name>
    <name type="common">Zebra mussel</name>
    <name type="synonym">Mytilus polymorpha</name>
    <dbReference type="NCBI Taxonomy" id="45954"/>
    <lineage>
        <taxon>Eukaryota</taxon>
        <taxon>Metazoa</taxon>
        <taxon>Spiralia</taxon>
        <taxon>Lophotrochozoa</taxon>
        <taxon>Mollusca</taxon>
        <taxon>Bivalvia</taxon>
        <taxon>Autobranchia</taxon>
        <taxon>Heteroconchia</taxon>
        <taxon>Euheterodonta</taxon>
        <taxon>Imparidentia</taxon>
        <taxon>Neoheterodontei</taxon>
        <taxon>Myida</taxon>
        <taxon>Dreissenoidea</taxon>
        <taxon>Dreissenidae</taxon>
        <taxon>Dreissena</taxon>
    </lineage>
</organism>
<dbReference type="InterPro" id="IPR001841">
    <property type="entry name" value="Znf_RING"/>
</dbReference>
<dbReference type="Proteomes" id="UP000828390">
    <property type="component" value="Unassembled WGS sequence"/>
</dbReference>
<dbReference type="GO" id="GO:0008270">
    <property type="term" value="F:zinc ion binding"/>
    <property type="evidence" value="ECO:0007669"/>
    <property type="project" value="UniProtKB-KW"/>
</dbReference>
<dbReference type="PROSITE" id="PS50089">
    <property type="entry name" value="ZF_RING_2"/>
    <property type="match status" value="1"/>
</dbReference>
<protein>
    <recommendedName>
        <fullName evidence="4">RING-type domain-containing protein</fullName>
    </recommendedName>
</protein>
<evidence type="ECO:0000256" key="3">
    <source>
        <dbReference type="PROSITE-ProRule" id="PRU00175"/>
    </source>
</evidence>
<proteinExistence type="predicted"/>
<evidence type="ECO:0000259" key="4">
    <source>
        <dbReference type="PROSITE" id="PS50089"/>
    </source>
</evidence>
<keyword evidence="1 3" id="KW-0479">Metal-binding</keyword>
<evidence type="ECO:0000313" key="5">
    <source>
        <dbReference type="EMBL" id="KAH3720372.1"/>
    </source>
</evidence>
<sequence>MRRSIHNLERPFMLHNVSSQIPCRCRGDRRCERLTVSKVQSIQRENATLRQLVRCMICVSRERRVVFIPCGHLWTCEVCGLWTNVCPACGLRVTSRFMAKW</sequence>
<dbReference type="Gene3D" id="3.30.40.10">
    <property type="entry name" value="Zinc/RING finger domain, C3HC4 (zinc finger)"/>
    <property type="match status" value="1"/>
</dbReference>
<feature type="domain" description="RING-type" evidence="4">
    <location>
        <begin position="55"/>
        <end position="89"/>
    </location>
</feature>
<evidence type="ECO:0000313" key="6">
    <source>
        <dbReference type="Proteomes" id="UP000828390"/>
    </source>
</evidence>